<dbReference type="OrthoDB" id="441444at2759"/>
<proteinExistence type="inferred from homology"/>
<evidence type="ECO:0000313" key="6">
    <source>
        <dbReference type="Proteomes" id="UP000053593"/>
    </source>
</evidence>
<dbReference type="Proteomes" id="UP000053593">
    <property type="component" value="Unassembled WGS sequence"/>
</dbReference>
<dbReference type="InterPro" id="IPR009068">
    <property type="entry name" value="uS15_NS1_RNA-bd_sf"/>
</dbReference>
<dbReference type="CDD" id="cd00677">
    <property type="entry name" value="S15_NS1_EPRS_RNA-bind"/>
    <property type="match status" value="1"/>
</dbReference>
<evidence type="ECO:0000256" key="3">
    <source>
        <dbReference type="ARBA" id="ARBA00023274"/>
    </source>
</evidence>
<dbReference type="PANTHER" id="PTHR23321:SF26">
    <property type="entry name" value="SMALL RIBOSOMAL SUBUNIT PROTEIN US15M"/>
    <property type="match status" value="1"/>
</dbReference>
<dbReference type="SUPFAM" id="SSF47060">
    <property type="entry name" value="S15/NS1 RNA-binding domain"/>
    <property type="match status" value="1"/>
</dbReference>
<dbReference type="SMART" id="SM01387">
    <property type="entry name" value="Ribosomal_S15"/>
    <property type="match status" value="1"/>
</dbReference>
<dbReference type="GO" id="GO:0006412">
    <property type="term" value="P:translation"/>
    <property type="evidence" value="ECO:0007669"/>
    <property type="project" value="InterPro"/>
</dbReference>
<evidence type="ECO:0000256" key="2">
    <source>
        <dbReference type="ARBA" id="ARBA00022980"/>
    </source>
</evidence>
<keyword evidence="6" id="KW-1185">Reference proteome</keyword>
<evidence type="ECO:0000256" key="1">
    <source>
        <dbReference type="ARBA" id="ARBA00008434"/>
    </source>
</evidence>
<dbReference type="InterPro" id="IPR000589">
    <property type="entry name" value="Ribosomal_uS15"/>
</dbReference>
<dbReference type="GO" id="GO:0005737">
    <property type="term" value="C:cytoplasm"/>
    <property type="evidence" value="ECO:0007669"/>
    <property type="project" value="UniProtKB-ARBA"/>
</dbReference>
<name>A0A0D0BI62_9AGAR</name>
<gene>
    <name evidence="5" type="ORF">GYMLUDRAFT_241642</name>
</gene>
<dbReference type="NCBIfam" id="TIGR00952">
    <property type="entry name" value="S15_bact"/>
    <property type="match status" value="1"/>
</dbReference>
<evidence type="ECO:0008006" key="7">
    <source>
        <dbReference type="Google" id="ProtNLM"/>
    </source>
</evidence>
<dbReference type="Gene3D" id="1.10.287.10">
    <property type="entry name" value="S15/NS1, RNA-binding"/>
    <property type="match status" value="1"/>
</dbReference>
<dbReference type="InterPro" id="IPR005290">
    <property type="entry name" value="Ribosomal_uS15_bac-type"/>
</dbReference>
<reference evidence="5 6" key="1">
    <citation type="submission" date="2014-04" db="EMBL/GenBank/DDBJ databases">
        <title>Evolutionary Origins and Diversification of the Mycorrhizal Mutualists.</title>
        <authorList>
            <consortium name="DOE Joint Genome Institute"/>
            <consortium name="Mycorrhizal Genomics Consortium"/>
            <person name="Kohler A."/>
            <person name="Kuo A."/>
            <person name="Nagy L.G."/>
            <person name="Floudas D."/>
            <person name="Copeland A."/>
            <person name="Barry K.W."/>
            <person name="Cichocki N."/>
            <person name="Veneault-Fourrey C."/>
            <person name="LaButti K."/>
            <person name="Lindquist E.A."/>
            <person name="Lipzen A."/>
            <person name="Lundell T."/>
            <person name="Morin E."/>
            <person name="Murat C."/>
            <person name="Riley R."/>
            <person name="Ohm R."/>
            <person name="Sun H."/>
            <person name="Tunlid A."/>
            <person name="Henrissat B."/>
            <person name="Grigoriev I.V."/>
            <person name="Hibbett D.S."/>
            <person name="Martin F."/>
        </authorList>
    </citation>
    <scope>NUCLEOTIDE SEQUENCE [LARGE SCALE GENOMIC DNA]</scope>
    <source>
        <strain evidence="5 6">FD-317 M1</strain>
    </source>
</reference>
<dbReference type="AlphaFoldDB" id="A0A0D0BI62"/>
<dbReference type="PANTHER" id="PTHR23321">
    <property type="entry name" value="RIBOSOMAL PROTEIN S15, BACTERIAL AND ORGANELLAR"/>
    <property type="match status" value="1"/>
</dbReference>
<comment type="similarity">
    <text evidence="1 4">Belongs to the universal ribosomal protein uS15 family.</text>
</comment>
<keyword evidence="2 4" id="KW-0689">Ribosomal protein</keyword>
<organism evidence="5 6">
    <name type="scientific">Collybiopsis luxurians FD-317 M1</name>
    <dbReference type="NCBI Taxonomy" id="944289"/>
    <lineage>
        <taxon>Eukaryota</taxon>
        <taxon>Fungi</taxon>
        <taxon>Dikarya</taxon>
        <taxon>Basidiomycota</taxon>
        <taxon>Agaricomycotina</taxon>
        <taxon>Agaricomycetes</taxon>
        <taxon>Agaricomycetidae</taxon>
        <taxon>Agaricales</taxon>
        <taxon>Marasmiineae</taxon>
        <taxon>Omphalotaceae</taxon>
        <taxon>Collybiopsis</taxon>
        <taxon>Collybiopsis luxurians</taxon>
    </lineage>
</organism>
<dbReference type="GO" id="GO:0005840">
    <property type="term" value="C:ribosome"/>
    <property type="evidence" value="ECO:0007669"/>
    <property type="project" value="UniProtKB-KW"/>
</dbReference>
<dbReference type="HOGENOM" id="CLU_063745_0_0_1"/>
<dbReference type="EMBL" id="KN834763">
    <property type="protein sequence ID" value="KIK63740.1"/>
    <property type="molecule type" value="Genomic_DNA"/>
</dbReference>
<evidence type="ECO:0000256" key="4">
    <source>
        <dbReference type="RuleBase" id="RU003919"/>
    </source>
</evidence>
<accession>A0A0D0BI62</accession>
<protein>
    <recommendedName>
        <fullName evidence="7">30S ribosomal protein S15</fullName>
    </recommendedName>
</protein>
<dbReference type="HAMAP" id="MF_01343_B">
    <property type="entry name" value="Ribosomal_uS15_B"/>
    <property type="match status" value="1"/>
</dbReference>
<dbReference type="GO" id="GO:0003735">
    <property type="term" value="F:structural constituent of ribosome"/>
    <property type="evidence" value="ECO:0007669"/>
    <property type="project" value="InterPro"/>
</dbReference>
<keyword evidence="3 4" id="KW-0687">Ribonucleoprotein</keyword>
<sequence length="273" mass="30748">MFRASLTKSSRSVASSVSSHSFFHSSAVAGRSNSKPLTHKAKAEIKAEKWRRINANRPDPVFGTRKGEEHKWDQCYLAKILVNEAELAGPPTMTPINLPVGTVHLPSQMGFGVTDTDAEKLFRQLPELSAQSGVLNTHGDGERFRKLLEQTTERERIKANTFAKVVDLRNANADGISYENKRRIIVAFSRSDNAFDPGRTEVQAAILTYRIRNLGNHLVKFPRDLGNRLGLRKLVHHRAKILKYLKRKSVERYEILLEQLGLEPESVEGELIV</sequence>
<evidence type="ECO:0000313" key="5">
    <source>
        <dbReference type="EMBL" id="KIK63740.1"/>
    </source>
</evidence>
<dbReference type="PROSITE" id="PS00362">
    <property type="entry name" value="RIBOSOMAL_S15"/>
    <property type="match status" value="1"/>
</dbReference>
<dbReference type="GO" id="GO:1990904">
    <property type="term" value="C:ribonucleoprotein complex"/>
    <property type="evidence" value="ECO:0007669"/>
    <property type="project" value="UniProtKB-KW"/>
</dbReference>
<dbReference type="Pfam" id="PF00312">
    <property type="entry name" value="Ribosomal_S15"/>
    <property type="match status" value="1"/>
</dbReference>